<evidence type="ECO:0000313" key="3">
    <source>
        <dbReference type="Proteomes" id="UP000461288"/>
    </source>
</evidence>
<reference evidence="1 4" key="2">
    <citation type="journal article" date="2020" name="Microbiol. Resour. Announc.">
        <title>Complete genome sequence of Pseudomonas otitidis strain MrB4, isolated from Lake Biwa in Japan.</title>
        <authorList>
            <person name="Miyazaki K."/>
            <person name="Hase E."/>
            <person name="Maruya T."/>
        </authorList>
    </citation>
    <scope>NUCLEOTIDE SEQUENCE [LARGE SCALE GENOMIC DNA]</scope>
    <source>
        <strain evidence="1 4">MrB4</strain>
    </source>
</reference>
<organism evidence="1 4">
    <name type="scientific">Metapseudomonas otitidis</name>
    <dbReference type="NCBI Taxonomy" id="319939"/>
    <lineage>
        <taxon>Bacteria</taxon>
        <taxon>Pseudomonadati</taxon>
        <taxon>Pseudomonadota</taxon>
        <taxon>Gammaproteobacteria</taxon>
        <taxon>Pseudomonadales</taxon>
        <taxon>Pseudomonadaceae</taxon>
        <taxon>Metapseudomonas</taxon>
    </lineage>
</organism>
<dbReference type="EMBL" id="AP022642">
    <property type="protein sequence ID" value="BCA27138.1"/>
    <property type="molecule type" value="Genomic_DNA"/>
</dbReference>
<dbReference type="EMBL" id="WTFN01000037">
    <property type="protein sequence ID" value="MWK57482.1"/>
    <property type="molecule type" value="Genomic_DNA"/>
</dbReference>
<dbReference type="KEGG" id="poj:PtoMrB4_11150"/>
<dbReference type="Proteomes" id="UP000461288">
    <property type="component" value="Unassembled WGS sequence"/>
</dbReference>
<evidence type="ECO:0000313" key="2">
    <source>
        <dbReference type="EMBL" id="MWK57482.1"/>
    </source>
</evidence>
<dbReference type="Proteomes" id="UP000501237">
    <property type="component" value="Chromosome"/>
</dbReference>
<gene>
    <name evidence="2" type="ORF">GO594_15980</name>
    <name evidence="1" type="ORF">PtoMrB4_11150</name>
</gene>
<proteinExistence type="predicted"/>
<reference evidence="2 3" key="1">
    <citation type="submission" date="2019-12" db="EMBL/GenBank/DDBJ databases">
        <title>Draft genome sequence of Pseudomonas otitidis recovered from a chicken carcass.</title>
        <authorList>
            <person name="Vieira T.R."/>
            <person name="Oliviera E.F.C."/>
            <person name="Silva N.M.V."/>
            <person name="Sambrano G.E."/>
            <person name="Cibulski S.P."/>
            <person name="Cardoso M.R.I."/>
        </authorList>
    </citation>
    <scope>NUCLEOTIDE SEQUENCE [LARGE SCALE GENOMIC DNA]</scope>
    <source>
        <strain evidence="2 3">25_K</strain>
    </source>
</reference>
<dbReference type="RefSeq" id="WP_044406836.1">
    <property type="nucleotide sequence ID" value="NZ_AP022642.1"/>
</dbReference>
<name>A0A679GFL1_9GAMM</name>
<evidence type="ECO:0000313" key="1">
    <source>
        <dbReference type="EMBL" id="BCA27138.1"/>
    </source>
</evidence>
<accession>A0A679GFL1</accession>
<sequence length="76" mass="8420">MPDLTDIPAAAAAHLGEPPAAHDAAEQAKRQVLDAFQAMVDARQAWWRTHETGRTELHLASGEVYLLQRHGVVRLR</sequence>
<dbReference type="AlphaFoldDB" id="A0A679GFL1"/>
<dbReference type="GeneID" id="57396329"/>
<evidence type="ECO:0000313" key="4">
    <source>
        <dbReference type="Proteomes" id="UP000501237"/>
    </source>
</evidence>
<protein>
    <submittedName>
        <fullName evidence="1">Uncharacterized protein</fullName>
    </submittedName>
</protein>